<sequence length="399" mass="44063">MTAPTASASPATPGGQADDVPGDWLAVHVFYAASPRPLLLQCVKPLVDDLTEEGLLAGYFFINYWLEGPHLRLRLRPRRAADAPVVRERAHAALDAFLRERPALYEVKAGFLAELYETLFTLEYTEDQRAEFLGSDGRMRLRPNNSFEDRPYEPEYGKYGGPSGISLAEWHFQHSSDLVVEAARSMNIHLRTVLLGLSAQLMMVMSGTFLQDDEGLLAFLDRYHAFWDRAFTGTNYTADQGYDRAYTAMGASLPERFRRIRDAVSRGETERLPAFLRGWAEHCAELRDRALELTLGGELTFRAWDDSRDIHPTDPAHALPMLLSPYMHMTNNRLSMTIRDEAFLSYVLARALRDEAPGDTGTAGDAEAPGDVGEAGGTGGNGPGAERAPGAVRVPGSEG</sequence>
<dbReference type="Pfam" id="PF14028">
    <property type="entry name" value="Lant_dehydr_C"/>
    <property type="match status" value="1"/>
</dbReference>
<organism evidence="3 4">
    <name type="scientific">Streptomyces fagopyri</name>
    <dbReference type="NCBI Taxonomy" id="2662397"/>
    <lineage>
        <taxon>Bacteria</taxon>
        <taxon>Bacillati</taxon>
        <taxon>Actinomycetota</taxon>
        <taxon>Actinomycetes</taxon>
        <taxon>Kitasatosporales</taxon>
        <taxon>Streptomycetaceae</taxon>
        <taxon>Streptomyces</taxon>
    </lineage>
</organism>
<keyword evidence="4" id="KW-1185">Reference proteome</keyword>
<feature type="domain" description="Thiopeptide-type bacteriocin biosynthesis" evidence="2">
    <location>
        <begin position="24"/>
        <end position="352"/>
    </location>
</feature>
<evidence type="ECO:0000259" key="2">
    <source>
        <dbReference type="Pfam" id="PF14028"/>
    </source>
</evidence>
<accession>A0A5Q0LKT4</accession>
<dbReference type="InterPro" id="IPR023809">
    <property type="entry name" value="Thiopep_bacteriocin_synth_dom"/>
</dbReference>
<feature type="region of interest" description="Disordered" evidence="1">
    <location>
        <begin position="357"/>
        <end position="399"/>
    </location>
</feature>
<dbReference type="AlphaFoldDB" id="A0A5Q0LKT4"/>
<dbReference type="Proteomes" id="UP000326179">
    <property type="component" value="Chromosome"/>
</dbReference>
<name>A0A5Q0LKT4_9ACTN</name>
<dbReference type="RefSeq" id="WP_153291967.1">
    <property type="nucleotide sequence ID" value="NZ_CP045643.1"/>
</dbReference>
<feature type="compositionally biased region" description="Gly residues" evidence="1">
    <location>
        <begin position="373"/>
        <end position="383"/>
    </location>
</feature>
<gene>
    <name evidence="3" type="ORF">GFH48_34825</name>
</gene>
<dbReference type="KEGG" id="sfy:GFH48_34825"/>
<reference evidence="3 4" key="1">
    <citation type="submission" date="2019-10" db="EMBL/GenBank/DDBJ databases">
        <title>A novel species.</title>
        <authorList>
            <person name="Gao J."/>
        </authorList>
    </citation>
    <scope>NUCLEOTIDE SEQUENCE [LARGE SCALE GENOMIC DNA]</scope>
    <source>
        <strain evidence="3 4">QMT-28</strain>
    </source>
</reference>
<dbReference type="EMBL" id="CP045643">
    <property type="protein sequence ID" value="QFZ77785.1"/>
    <property type="molecule type" value="Genomic_DNA"/>
</dbReference>
<protein>
    <submittedName>
        <fullName evidence="3">Lantibiotic biosynthesis protein</fullName>
    </submittedName>
</protein>
<evidence type="ECO:0000313" key="3">
    <source>
        <dbReference type="EMBL" id="QFZ77785.1"/>
    </source>
</evidence>
<proteinExistence type="predicted"/>
<evidence type="ECO:0000313" key="4">
    <source>
        <dbReference type="Proteomes" id="UP000326179"/>
    </source>
</evidence>
<evidence type="ECO:0000256" key="1">
    <source>
        <dbReference type="SAM" id="MobiDB-lite"/>
    </source>
</evidence>